<dbReference type="GO" id="GO:0006281">
    <property type="term" value="P:DNA repair"/>
    <property type="evidence" value="ECO:0007669"/>
    <property type="project" value="InterPro"/>
</dbReference>
<dbReference type="PANTHER" id="PTHR12172">
    <property type="entry name" value="CELL CYCLE CHECKPOINT PROTEIN RAD17"/>
    <property type="match status" value="1"/>
</dbReference>
<organism evidence="8 9">
    <name type="scientific">Camellia sinensis var. sinensis</name>
    <name type="common">China tea</name>
    <dbReference type="NCBI Taxonomy" id="542762"/>
    <lineage>
        <taxon>Eukaryota</taxon>
        <taxon>Viridiplantae</taxon>
        <taxon>Streptophyta</taxon>
        <taxon>Embryophyta</taxon>
        <taxon>Tracheophyta</taxon>
        <taxon>Spermatophyta</taxon>
        <taxon>Magnoliopsida</taxon>
        <taxon>eudicotyledons</taxon>
        <taxon>Gunneridae</taxon>
        <taxon>Pentapetalae</taxon>
        <taxon>asterids</taxon>
        <taxon>Ericales</taxon>
        <taxon>Theaceae</taxon>
        <taxon>Camellia</taxon>
    </lineage>
</organism>
<feature type="region of interest" description="Disordered" evidence="7">
    <location>
        <begin position="1"/>
        <end position="40"/>
    </location>
</feature>
<evidence type="ECO:0000256" key="6">
    <source>
        <dbReference type="ARBA" id="ARBA00023306"/>
    </source>
</evidence>
<dbReference type="AlphaFoldDB" id="A0A4S4EQ77"/>
<reference evidence="8 9" key="1">
    <citation type="journal article" date="2018" name="Proc. Natl. Acad. Sci. U.S.A.">
        <title>Draft genome sequence of Camellia sinensis var. sinensis provides insights into the evolution of the tea genome and tea quality.</title>
        <authorList>
            <person name="Wei C."/>
            <person name="Yang H."/>
            <person name="Wang S."/>
            <person name="Zhao J."/>
            <person name="Liu C."/>
            <person name="Gao L."/>
            <person name="Xia E."/>
            <person name="Lu Y."/>
            <person name="Tai Y."/>
            <person name="She G."/>
            <person name="Sun J."/>
            <person name="Cao H."/>
            <person name="Tong W."/>
            <person name="Gao Q."/>
            <person name="Li Y."/>
            <person name="Deng W."/>
            <person name="Jiang X."/>
            <person name="Wang W."/>
            <person name="Chen Q."/>
            <person name="Zhang S."/>
            <person name="Li H."/>
            <person name="Wu J."/>
            <person name="Wang P."/>
            <person name="Li P."/>
            <person name="Shi C."/>
            <person name="Zheng F."/>
            <person name="Jian J."/>
            <person name="Huang B."/>
            <person name="Shan D."/>
            <person name="Shi M."/>
            <person name="Fang C."/>
            <person name="Yue Y."/>
            <person name="Li F."/>
            <person name="Li D."/>
            <person name="Wei S."/>
            <person name="Han B."/>
            <person name="Jiang C."/>
            <person name="Yin Y."/>
            <person name="Xia T."/>
            <person name="Zhang Z."/>
            <person name="Bennetzen J.L."/>
            <person name="Zhao S."/>
            <person name="Wan X."/>
        </authorList>
    </citation>
    <scope>NUCLEOTIDE SEQUENCE [LARGE SCALE GENOMIC DNA]</scope>
    <source>
        <strain evidence="9">cv. Shuchazao</strain>
        <tissue evidence="8">Leaf</tissue>
    </source>
</reference>
<accession>A0A4S4EQ77</accession>
<evidence type="ECO:0000256" key="5">
    <source>
        <dbReference type="ARBA" id="ARBA00023242"/>
    </source>
</evidence>
<dbReference type="GO" id="GO:0000077">
    <property type="term" value="P:DNA damage checkpoint signaling"/>
    <property type="evidence" value="ECO:0007669"/>
    <property type="project" value="TreeGrafter"/>
</dbReference>
<evidence type="ECO:0000256" key="7">
    <source>
        <dbReference type="SAM" id="MobiDB-lite"/>
    </source>
</evidence>
<evidence type="ECO:0000256" key="3">
    <source>
        <dbReference type="ARBA" id="ARBA00022763"/>
    </source>
</evidence>
<feature type="region of interest" description="Disordered" evidence="7">
    <location>
        <begin position="84"/>
        <end position="103"/>
    </location>
</feature>
<gene>
    <name evidence="8" type="ORF">TEA_022272</name>
</gene>
<dbReference type="GO" id="GO:0005634">
    <property type="term" value="C:nucleus"/>
    <property type="evidence" value="ECO:0007669"/>
    <property type="project" value="UniProtKB-SubCell"/>
</dbReference>
<protein>
    <submittedName>
        <fullName evidence="8">Uncharacterized protein</fullName>
    </submittedName>
</protein>
<dbReference type="STRING" id="542762.A0A4S4EQ77"/>
<dbReference type="GO" id="GO:0033314">
    <property type="term" value="P:mitotic DNA replication checkpoint signaling"/>
    <property type="evidence" value="ECO:0007669"/>
    <property type="project" value="TreeGrafter"/>
</dbReference>
<evidence type="ECO:0000256" key="2">
    <source>
        <dbReference type="ARBA" id="ARBA00022741"/>
    </source>
</evidence>
<dbReference type="PANTHER" id="PTHR12172:SF1">
    <property type="entry name" value="P-LOOP CONTAINING NUCLEOSIDE TRIPHOSPHATE HYDROLASES SUPERFAMILY PROTEIN"/>
    <property type="match status" value="1"/>
</dbReference>
<dbReference type="EMBL" id="SDRB02003034">
    <property type="protein sequence ID" value="THG18484.1"/>
    <property type="molecule type" value="Genomic_DNA"/>
</dbReference>
<keyword evidence="5" id="KW-0539">Nucleus</keyword>
<evidence type="ECO:0000256" key="1">
    <source>
        <dbReference type="ARBA" id="ARBA00004123"/>
    </source>
</evidence>
<dbReference type="GO" id="GO:0005524">
    <property type="term" value="F:ATP binding"/>
    <property type="evidence" value="ECO:0007669"/>
    <property type="project" value="UniProtKB-KW"/>
</dbReference>
<dbReference type="Proteomes" id="UP000306102">
    <property type="component" value="Unassembled WGS sequence"/>
</dbReference>
<proteinExistence type="predicted"/>
<evidence type="ECO:0000313" key="9">
    <source>
        <dbReference type="Proteomes" id="UP000306102"/>
    </source>
</evidence>
<comment type="subcellular location">
    <subcellularLocation>
        <location evidence="1">Nucleus</location>
    </subcellularLocation>
</comment>
<evidence type="ECO:0000313" key="8">
    <source>
        <dbReference type="EMBL" id="THG18484.1"/>
    </source>
</evidence>
<dbReference type="GO" id="GO:0003689">
    <property type="term" value="F:DNA clamp loader activity"/>
    <property type="evidence" value="ECO:0007669"/>
    <property type="project" value="TreeGrafter"/>
</dbReference>
<keyword evidence="9" id="KW-1185">Reference proteome</keyword>
<evidence type="ECO:0000256" key="4">
    <source>
        <dbReference type="ARBA" id="ARBA00022840"/>
    </source>
</evidence>
<keyword evidence="6" id="KW-0131">Cell cycle</keyword>
<dbReference type="InterPro" id="IPR004582">
    <property type="entry name" value="Checkpoint_prot_Rad17_Rad24"/>
</dbReference>
<name>A0A4S4EQ77_CAMSN</name>
<keyword evidence="3" id="KW-0227">DNA damage</keyword>
<dbReference type="GO" id="GO:0003682">
    <property type="term" value="F:chromatin binding"/>
    <property type="evidence" value="ECO:0007669"/>
    <property type="project" value="TreeGrafter"/>
</dbReference>
<keyword evidence="4" id="KW-0067">ATP-binding</keyword>
<sequence length="198" mass="21401">MRRREGGSGSGEGRRGSDVGKAGGSGGGQRQVPSQSLLQVDQFQDHSISASVYTPPLKSSIEFGQVKNECFSVTVIQKEEIDMVEPRPVKHSPSPTSESELDSRLSSVVQSVVPSRSLLATTKGGALYDYLSSLGQISRSEASRLSESIDNMKQKRVRVARNYLSTGALMFSPNDLSTVGKYNCYGRGSSQSMDASWR</sequence>
<comment type="caution">
    <text evidence="8">The sequence shown here is derived from an EMBL/GenBank/DDBJ whole genome shotgun (WGS) entry which is preliminary data.</text>
</comment>
<feature type="compositionally biased region" description="Basic and acidic residues" evidence="7">
    <location>
        <begin position="1"/>
        <end position="18"/>
    </location>
</feature>
<keyword evidence="2" id="KW-0547">Nucleotide-binding</keyword>